<dbReference type="RefSeq" id="WP_193952335.1">
    <property type="nucleotide sequence ID" value="NZ_JADEYS010000004.1"/>
</dbReference>
<evidence type="ECO:0008006" key="3">
    <source>
        <dbReference type="Google" id="ProtNLM"/>
    </source>
</evidence>
<evidence type="ECO:0000313" key="1">
    <source>
        <dbReference type="EMBL" id="MBE9396783.1"/>
    </source>
</evidence>
<accession>A0A8J7JXX6</accession>
<organism evidence="1 2">
    <name type="scientific">Pontibacterium sinense</name>
    <dbReference type="NCBI Taxonomy" id="2781979"/>
    <lineage>
        <taxon>Bacteria</taxon>
        <taxon>Pseudomonadati</taxon>
        <taxon>Pseudomonadota</taxon>
        <taxon>Gammaproteobacteria</taxon>
        <taxon>Oceanospirillales</taxon>
        <taxon>Oceanospirillaceae</taxon>
        <taxon>Pontibacterium</taxon>
    </lineage>
</organism>
<name>A0A8J7JXX6_9GAMM</name>
<dbReference type="SUPFAM" id="SSF52833">
    <property type="entry name" value="Thioredoxin-like"/>
    <property type="match status" value="1"/>
</dbReference>
<dbReference type="AlphaFoldDB" id="A0A8J7JXX6"/>
<evidence type="ECO:0000313" key="2">
    <source>
        <dbReference type="Proteomes" id="UP000640333"/>
    </source>
</evidence>
<dbReference type="EMBL" id="JADEYS010000004">
    <property type="protein sequence ID" value="MBE9396783.1"/>
    <property type="molecule type" value="Genomic_DNA"/>
</dbReference>
<gene>
    <name evidence="1" type="ORF">IOQ59_05840</name>
</gene>
<dbReference type="InterPro" id="IPR036249">
    <property type="entry name" value="Thioredoxin-like_sf"/>
</dbReference>
<keyword evidence="2" id="KW-1185">Reference proteome</keyword>
<comment type="caution">
    <text evidence="1">The sequence shown here is derived from an EMBL/GenBank/DDBJ whole genome shotgun (WGS) entry which is preliminary data.</text>
</comment>
<reference evidence="1" key="1">
    <citation type="submission" date="2020-10" db="EMBL/GenBank/DDBJ databases">
        <title>Bacterium isolated from coastal waters sediment.</title>
        <authorList>
            <person name="Chen R.-J."/>
            <person name="Lu D.-C."/>
            <person name="Zhu K.-L."/>
            <person name="Du Z.-J."/>
        </authorList>
    </citation>
    <scope>NUCLEOTIDE SEQUENCE</scope>
    <source>
        <strain evidence="1">N1Y112</strain>
    </source>
</reference>
<protein>
    <recommendedName>
        <fullName evidence="3">Thioredoxin family protein</fullName>
    </recommendedName>
</protein>
<sequence>MRVQLLVTRTDFSVPNLEKEFKDLRVGYEIAYLEDHPELVETYNIRHSPNILIDGKLAFRHQASEQELRQYFDTM</sequence>
<proteinExistence type="predicted"/>
<dbReference type="Proteomes" id="UP000640333">
    <property type="component" value="Unassembled WGS sequence"/>
</dbReference>